<feature type="transmembrane region" description="Helical" evidence="6">
    <location>
        <begin position="121"/>
        <end position="141"/>
    </location>
</feature>
<evidence type="ECO:0000256" key="4">
    <source>
        <dbReference type="ARBA" id="ARBA00022989"/>
    </source>
</evidence>
<dbReference type="Proteomes" id="UP000649753">
    <property type="component" value="Unassembled WGS sequence"/>
</dbReference>
<evidence type="ECO:0000256" key="3">
    <source>
        <dbReference type="ARBA" id="ARBA00022692"/>
    </source>
</evidence>
<dbReference type="PANTHER" id="PTHR30028:SF0">
    <property type="entry name" value="PROTEIN ALUMINUM SENSITIVE 3"/>
    <property type="match status" value="1"/>
</dbReference>
<gene>
    <name evidence="7" type="ORF">H4W31_006422</name>
</gene>
<keyword evidence="8" id="KW-1185">Reference proteome</keyword>
<keyword evidence="5 6" id="KW-0472">Membrane</keyword>
<feature type="transmembrane region" description="Helical" evidence="6">
    <location>
        <begin position="92"/>
        <end position="115"/>
    </location>
</feature>
<proteinExistence type="inferred from homology"/>
<evidence type="ECO:0000256" key="1">
    <source>
        <dbReference type="ARBA" id="ARBA00004141"/>
    </source>
</evidence>
<accession>A0A927R8V4</accession>
<evidence type="ECO:0000256" key="5">
    <source>
        <dbReference type="ARBA" id="ARBA00023136"/>
    </source>
</evidence>
<keyword evidence="4 6" id="KW-1133">Transmembrane helix</keyword>
<evidence type="ECO:0000256" key="6">
    <source>
        <dbReference type="SAM" id="Phobius"/>
    </source>
</evidence>
<reference evidence="7" key="1">
    <citation type="submission" date="2020-10" db="EMBL/GenBank/DDBJ databases">
        <title>Sequencing the genomes of 1000 actinobacteria strains.</title>
        <authorList>
            <person name="Klenk H.-P."/>
        </authorList>
    </citation>
    <scope>NUCLEOTIDE SEQUENCE</scope>
    <source>
        <strain evidence="7">DSM 46832</strain>
    </source>
</reference>
<dbReference type="EMBL" id="JADBEB010000001">
    <property type="protein sequence ID" value="MBE1490784.1"/>
    <property type="molecule type" value="Genomic_DNA"/>
</dbReference>
<feature type="transmembrane region" description="Helical" evidence="6">
    <location>
        <begin position="191"/>
        <end position="212"/>
    </location>
</feature>
<dbReference type="PANTHER" id="PTHR30028">
    <property type="entry name" value="UPF0014 INNER MEMBRANE PROTEIN YBBM-RELATED"/>
    <property type="match status" value="1"/>
</dbReference>
<sequence length="246" mass="25014">MDSTVIDVGPVLFLVLAALTLFAATVFGLTRLGSGPAVARAAVRAVLQLGVVSLIIVAVLASWWSTGAFIAVMYVVASVTSARRINSRRARWAAAVPIGFGVFPALGLLVASHALPATPLAVLPTAGILTGGAMTATTLAGRRALDELHARHGEYEAGLALGFGERDAVLEVCRTSAGQALVPALDQTRTVGLVTLPGAFVGVLLGGASPIQAGATQLLILIALLAVETAAIAATVELIARGVLRR</sequence>
<evidence type="ECO:0000313" key="7">
    <source>
        <dbReference type="EMBL" id="MBE1490784.1"/>
    </source>
</evidence>
<comment type="similarity">
    <text evidence="2">Belongs to the UPF0014 family.</text>
</comment>
<feature type="transmembrane region" description="Helical" evidence="6">
    <location>
        <begin position="218"/>
        <end position="240"/>
    </location>
</feature>
<dbReference type="GO" id="GO:0005886">
    <property type="term" value="C:plasma membrane"/>
    <property type="evidence" value="ECO:0007669"/>
    <property type="project" value="TreeGrafter"/>
</dbReference>
<organism evidence="7 8">
    <name type="scientific">Plantactinospora soyae</name>
    <dbReference type="NCBI Taxonomy" id="1544732"/>
    <lineage>
        <taxon>Bacteria</taxon>
        <taxon>Bacillati</taxon>
        <taxon>Actinomycetota</taxon>
        <taxon>Actinomycetes</taxon>
        <taxon>Micromonosporales</taxon>
        <taxon>Micromonosporaceae</taxon>
        <taxon>Plantactinospora</taxon>
    </lineage>
</organism>
<dbReference type="InterPro" id="IPR005226">
    <property type="entry name" value="UPF0014_fam"/>
</dbReference>
<name>A0A927R8V4_9ACTN</name>
<comment type="subcellular location">
    <subcellularLocation>
        <location evidence="1">Membrane</location>
        <topology evidence="1">Multi-pass membrane protein</topology>
    </subcellularLocation>
</comment>
<feature type="transmembrane region" description="Helical" evidence="6">
    <location>
        <begin position="51"/>
        <end position="80"/>
    </location>
</feature>
<comment type="caution">
    <text evidence="7">The sequence shown here is derived from an EMBL/GenBank/DDBJ whole genome shotgun (WGS) entry which is preliminary data.</text>
</comment>
<dbReference type="AlphaFoldDB" id="A0A927R8V4"/>
<protein>
    <submittedName>
        <fullName evidence="7">ABC transport system permease protein</fullName>
    </submittedName>
</protein>
<dbReference type="Pfam" id="PF03649">
    <property type="entry name" value="UPF0014"/>
    <property type="match status" value="1"/>
</dbReference>
<evidence type="ECO:0000256" key="2">
    <source>
        <dbReference type="ARBA" id="ARBA00005268"/>
    </source>
</evidence>
<keyword evidence="3 6" id="KW-0812">Transmembrane</keyword>
<dbReference type="RefSeq" id="WP_192770002.1">
    <property type="nucleotide sequence ID" value="NZ_JADBEB010000001.1"/>
</dbReference>
<evidence type="ECO:0000313" key="8">
    <source>
        <dbReference type="Proteomes" id="UP000649753"/>
    </source>
</evidence>